<dbReference type="GeneID" id="76984766"/>
<gene>
    <name evidence="1" type="ORF">HC660_39980</name>
</gene>
<keyword evidence="2" id="KW-1185">Reference proteome</keyword>
<organism evidence="1 2">
    <name type="scientific">Bacillus mojavensis</name>
    <dbReference type="NCBI Taxonomy" id="72360"/>
    <lineage>
        <taxon>Bacteria</taxon>
        <taxon>Bacillati</taxon>
        <taxon>Bacillota</taxon>
        <taxon>Bacilli</taxon>
        <taxon>Bacillales</taxon>
        <taxon>Bacillaceae</taxon>
        <taxon>Bacillus</taxon>
    </lineage>
</organism>
<accession>A0ABX6M365</accession>
<reference evidence="1 2" key="1">
    <citation type="submission" date="2020-04" db="EMBL/GenBank/DDBJ databases">
        <title>Plant growth promoting and environmental Bacillus: genomic and epigenetic comparison.</title>
        <authorList>
            <person name="Reva O.N."/>
            <person name="Lutz S."/>
            <person name="Ahrens C.H."/>
        </authorList>
    </citation>
    <scope>NUCLEOTIDE SEQUENCE [LARGE SCALE GENOMIC DNA]</scope>
    <source>
        <strain evidence="1 2">UCMB5075</strain>
    </source>
</reference>
<proteinExistence type="predicted"/>
<dbReference type="RefSeq" id="WP_168749302.1">
    <property type="nucleotide sequence ID" value="NZ_CP051464.1"/>
</dbReference>
<dbReference type="GO" id="GO:0003677">
    <property type="term" value="F:DNA binding"/>
    <property type="evidence" value="ECO:0007669"/>
    <property type="project" value="UniProtKB-KW"/>
</dbReference>
<dbReference type="Pfam" id="PF13289">
    <property type="entry name" value="SIR2_2"/>
    <property type="match status" value="1"/>
</dbReference>
<evidence type="ECO:0000313" key="1">
    <source>
        <dbReference type="EMBL" id="QJC98441.1"/>
    </source>
</evidence>
<sequence length="638" mass="76279">MGYPGWGELLKQIISENNLLEKIKMSSLFYLVSEKEDSDYKKINELMLENLIGVDFLRLAGYVDILLKQTNDNDIQTEIIKKITQYERKRVAYTDRYNEYKDVFKKITPYISEIITTNYDTNLEYCIENISVIHRNLRSVNKDYGRIKDRIKLYKIHGCITDNNNGIVITEKNYQEFNYSNRYIFNKLYSIFIENNIVFIGYSLSDPNIRSLLNEVIEEIKSKQFEKKKIYWINRDEINEVDRNFYENIYSIQIIDKLEILDFYKHIVRLVQSKWNDMNTVELELETAANDLMAETPLSEVEYLDIIDKIQQLNKTDQVLLHIYNKFITDDGLRKEADKAFFMLLARSHSDIQLKFESKTQDILGVEDNHLLTLIDLIRDDLEVKSFFIANKHYSHQLLESLISRANNINDFYLYQIYTIALLDYYEIFEGELGNKRSDFIKSFCGNYKYLTDTKELGYSWKSLSDVKGKISVLDTGIIEEILNEYPKENKTQIQIEQIYALVDNLDKPKRFNLLYKHVWEPEFSLRIERNIYILLNKLLVKNNGFEYDWNTSDEKYTYKKDIDLIEFDCPNSYDNETKIYRIKYNEKEIIFKFYPDYNEMKVVYEIDDDKVSVRSLKSFIDMLQEKIKEDLAQWLRK</sequence>
<keyword evidence="1" id="KW-0238">DNA-binding</keyword>
<dbReference type="Proteomes" id="UP000501048">
    <property type="component" value="Chromosome"/>
</dbReference>
<name>A0ABX6M365_BACMO</name>
<dbReference type="EMBL" id="CP051464">
    <property type="protein sequence ID" value="QJC98441.1"/>
    <property type="molecule type" value="Genomic_DNA"/>
</dbReference>
<protein>
    <submittedName>
        <fullName evidence="1">Cold-shock DNA-binding domain protein</fullName>
    </submittedName>
</protein>
<evidence type="ECO:0000313" key="2">
    <source>
        <dbReference type="Proteomes" id="UP000501048"/>
    </source>
</evidence>